<proteinExistence type="predicted"/>
<reference evidence="3 4" key="1">
    <citation type="journal article" date="2016" name="Genome Announc.">
        <title>Draft Whole-Genome Sequence of Trichoderma gamsii T6085, a Promising Biocontrol Agent of Fusarium Head Blight on Wheat.</title>
        <authorList>
            <person name="Baroncelli R."/>
            <person name="Zapparata A."/>
            <person name="Piaggeschi G."/>
            <person name="Sarrocco S."/>
            <person name="Vannacci G."/>
        </authorList>
    </citation>
    <scope>NUCLEOTIDE SEQUENCE [LARGE SCALE GENOMIC DNA]</scope>
    <source>
        <strain evidence="3 4">T6085</strain>
    </source>
</reference>
<dbReference type="Proteomes" id="UP000054821">
    <property type="component" value="Unassembled WGS sequence"/>
</dbReference>
<dbReference type="Gene3D" id="3.20.20.100">
    <property type="entry name" value="NADP-dependent oxidoreductase domain"/>
    <property type="match status" value="1"/>
</dbReference>
<evidence type="ECO:0000259" key="2">
    <source>
        <dbReference type="Pfam" id="PF00248"/>
    </source>
</evidence>
<dbReference type="InterPro" id="IPR023210">
    <property type="entry name" value="NADP_OxRdtase_dom"/>
</dbReference>
<dbReference type="SUPFAM" id="SSF51430">
    <property type="entry name" value="NAD(P)-linked oxidoreductase"/>
    <property type="match status" value="1"/>
</dbReference>
<evidence type="ECO:0000313" key="3">
    <source>
        <dbReference type="EMBL" id="PON27359.1"/>
    </source>
</evidence>
<dbReference type="STRING" id="398673.A0A2P4ZST5"/>
<keyword evidence="4" id="KW-1185">Reference proteome</keyword>
<accession>A0A2P4ZST5</accession>
<dbReference type="GeneID" id="29984026"/>
<dbReference type="CDD" id="cd19077">
    <property type="entry name" value="AKR_AKR8A1-2"/>
    <property type="match status" value="1"/>
</dbReference>
<dbReference type="PANTHER" id="PTHR43625:SF78">
    <property type="entry name" value="PYRIDOXAL REDUCTASE-RELATED"/>
    <property type="match status" value="1"/>
</dbReference>
<dbReference type="GO" id="GO:0016491">
    <property type="term" value="F:oxidoreductase activity"/>
    <property type="evidence" value="ECO:0007669"/>
    <property type="project" value="UniProtKB-KW"/>
</dbReference>
<dbReference type="InterPro" id="IPR036812">
    <property type="entry name" value="NAD(P)_OxRdtase_dom_sf"/>
</dbReference>
<dbReference type="AlphaFoldDB" id="A0A2P4ZST5"/>
<dbReference type="Pfam" id="PF00248">
    <property type="entry name" value="Aldo_ket_red"/>
    <property type="match status" value="1"/>
</dbReference>
<name>A0A2P4ZST5_9HYPO</name>
<feature type="domain" description="NADP-dependent oxidoreductase" evidence="2">
    <location>
        <begin position="42"/>
        <end position="334"/>
    </location>
</feature>
<sequence>MATVINKSVGPIGYGLMGKSNTFNAYNLRNNNFTDTSSLIGFTWRPEPPPLDQAIAALKTALNNGMTLWNGAEFYGPPEYNSMTLLKAYFTKYPEDADKVTLIIKGGVDLKTLKPDGSPENVRRSLDNIISQLGGTKKLDLFSCSRRDPSTPLEVTFGVIQKEYIDTGKLGAIALSECSADTINEAAKIAKIGTVEVELSIFTPDILKNGVAAACAQHGIPITAYSPIGRGILTGRFKEVSDLQQFGYIATFPRFQKAAFEHNLKLVNQVETLAKEKGCTPAQLAVGWVHSQSNRPGLPTIIPIPGATTAARVEENSRVVKLTEEDMKKINDIIESFDVAGERYPDGAPRNT</sequence>
<dbReference type="EMBL" id="JPDN02000010">
    <property type="protein sequence ID" value="PON27359.1"/>
    <property type="molecule type" value="Genomic_DNA"/>
</dbReference>
<evidence type="ECO:0000256" key="1">
    <source>
        <dbReference type="ARBA" id="ARBA00023002"/>
    </source>
</evidence>
<organism evidence="3 4">
    <name type="scientific">Trichoderma gamsii</name>
    <dbReference type="NCBI Taxonomy" id="398673"/>
    <lineage>
        <taxon>Eukaryota</taxon>
        <taxon>Fungi</taxon>
        <taxon>Dikarya</taxon>
        <taxon>Ascomycota</taxon>
        <taxon>Pezizomycotina</taxon>
        <taxon>Sordariomycetes</taxon>
        <taxon>Hypocreomycetidae</taxon>
        <taxon>Hypocreales</taxon>
        <taxon>Hypocreaceae</taxon>
        <taxon>Trichoderma</taxon>
    </lineage>
</organism>
<protein>
    <recommendedName>
        <fullName evidence="2">NADP-dependent oxidoreductase domain-containing protein</fullName>
    </recommendedName>
</protein>
<dbReference type="InterPro" id="IPR050791">
    <property type="entry name" value="Aldo-Keto_reductase"/>
</dbReference>
<dbReference type="PANTHER" id="PTHR43625">
    <property type="entry name" value="AFLATOXIN B1 ALDEHYDE REDUCTASE"/>
    <property type="match status" value="1"/>
</dbReference>
<gene>
    <name evidence="3" type="ORF">TGAM01_v203740</name>
</gene>
<dbReference type="GO" id="GO:0005737">
    <property type="term" value="C:cytoplasm"/>
    <property type="evidence" value="ECO:0007669"/>
    <property type="project" value="TreeGrafter"/>
</dbReference>
<comment type="caution">
    <text evidence="3">The sequence shown here is derived from an EMBL/GenBank/DDBJ whole genome shotgun (WGS) entry which is preliminary data.</text>
</comment>
<dbReference type="RefSeq" id="XP_024405976.1">
    <property type="nucleotide sequence ID" value="XM_024549271.1"/>
</dbReference>
<evidence type="ECO:0000313" key="4">
    <source>
        <dbReference type="Proteomes" id="UP000054821"/>
    </source>
</evidence>
<keyword evidence="1" id="KW-0560">Oxidoreductase</keyword>